<keyword evidence="2 5" id="KW-0812">Transmembrane</keyword>
<dbReference type="RefSeq" id="WP_171679502.1">
    <property type="nucleotide sequence ID" value="NZ_JABGBN010000001.1"/>
</dbReference>
<feature type="transmembrane region" description="Helical" evidence="5">
    <location>
        <begin position="83"/>
        <end position="101"/>
    </location>
</feature>
<feature type="transmembrane region" description="Helical" evidence="5">
    <location>
        <begin position="224"/>
        <end position="244"/>
    </location>
</feature>
<feature type="transmembrane region" description="Helical" evidence="5">
    <location>
        <begin position="275"/>
        <end position="290"/>
    </location>
</feature>
<feature type="transmembrane region" description="Helical" evidence="5">
    <location>
        <begin position="42"/>
        <end position="62"/>
    </location>
</feature>
<evidence type="ECO:0000259" key="6">
    <source>
        <dbReference type="Pfam" id="PF04932"/>
    </source>
</evidence>
<reference evidence="7 8" key="1">
    <citation type="submission" date="2020-05" db="EMBL/GenBank/DDBJ databases">
        <authorList>
            <person name="Niu N."/>
        </authorList>
    </citation>
    <scope>NUCLEOTIDE SEQUENCE [LARGE SCALE GENOMIC DNA]</scope>
    <source>
        <strain evidence="7 8">3340-03</strain>
    </source>
</reference>
<dbReference type="InterPro" id="IPR007016">
    <property type="entry name" value="O-antigen_ligase-rel_domated"/>
</dbReference>
<keyword evidence="4 5" id="KW-0472">Membrane</keyword>
<keyword evidence="8" id="KW-1185">Reference proteome</keyword>
<gene>
    <name evidence="7" type="ORF">HKX39_01300</name>
</gene>
<accession>A0A849P510</accession>
<feature type="domain" description="O-antigen ligase-related" evidence="6">
    <location>
        <begin position="260"/>
        <end position="413"/>
    </location>
</feature>
<keyword evidence="3 5" id="KW-1133">Transmembrane helix</keyword>
<proteinExistence type="predicted"/>
<feature type="transmembrane region" description="Helical" evidence="5">
    <location>
        <begin position="406"/>
        <end position="425"/>
    </location>
</feature>
<feature type="transmembrane region" description="Helical" evidence="5">
    <location>
        <begin position="137"/>
        <end position="155"/>
    </location>
</feature>
<evidence type="ECO:0000256" key="2">
    <source>
        <dbReference type="ARBA" id="ARBA00022692"/>
    </source>
</evidence>
<organism evidence="7 8">
    <name type="scientific">Pelistega suis</name>
    <dbReference type="NCBI Taxonomy" id="1631957"/>
    <lineage>
        <taxon>Bacteria</taxon>
        <taxon>Pseudomonadati</taxon>
        <taxon>Pseudomonadota</taxon>
        <taxon>Betaproteobacteria</taxon>
        <taxon>Burkholderiales</taxon>
        <taxon>Alcaligenaceae</taxon>
        <taxon>Pelistega</taxon>
    </lineage>
</organism>
<dbReference type="PANTHER" id="PTHR37422">
    <property type="entry name" value="TEICHURONIC ACID BIOSYNTHESIS PROTEIN TUAE"/>
    <property type="match status" value="1"/>
</dbReference>
<feature type="transmembrane region" description="Helical" evidence="5">
    <location>
        <begin position="437"/>
        <end position="469"/>
    </location>
</feature>
<dbReference type="AlphaFoldDB" id="A0A849P510"/>
<feature type="transmembrane region" description="Helical" evidence="5">
    <location>
        <begin position="297"/>
        <end position="314"/>
    </location>
</feature>
<dbReference type="Pfam" id="PF04932">
    <property type="entry name" value="Wzy_C"/>
    <property type="match status" value="1"/>
</dbReference>
<feature type="transmembrane region" description="Helical" evidence="5">
    <location>
        <begin position="113"/>
        <end position="130"/>
    </location>
</feature>
<evidence type="ECO:0000256" key="5">
    <source>
        <dbReference type="SAM" id="Phobius"/>
    </source>
</evidence>
<comment type="caution">
    <text evidence="7">The sequence shown here is derived from an EMBL/GenBank/DDBJ whole genome shotgun (WGS) entry which is preliminary data.</text>
</comment>
<feature type="transmembrane region" description="Helical" evidence="5">
    <location>
        <begin position="12"/>
        <end position="30"/>
    </location>
</feature>
<evidence type="ECO:0000256" key="3">
    <source>
        <dbReference type="ARBA" id="ARBA00022989"/>
    </source>
</evidence>
<sequence>MLNKFNDESRQFSPSGIWWSSFFAALSVLLPSAPFMQGMTVVRPLIVAGILFFCAILIFFASREKTQNQQWSLPADNLVSTKFIIVSLIGYVLWMLCSGYWSSGKEYSAFQYSQRGLVYLMPMVFVAWLASRHKKAVECVLSLVGVITLIVYYQNIAAEGFAMRAILLCLSCFFIALLATKSIKPELWLIGLVGLASILKFNQILEGFPVDLNFYGIKVGNLVIYQETTMYIGFSAIFFLLKFYHHRKKNSLVQSMFLGLFLFALLSVFDSAARSAMVALSAIVLLSLYGQPSRTKVSIILTLIATLCIYQWFFPSTGIYRIVQIKDDLTYQVSEQLLSLNSIAVDGVDSSLRIFLYTSVVQQWLGSIESIVFGNGLASFPVYIGKALELGWYPHNFILETLSEGGLIGAFFLSIVLLSVIVRFFKEQKTGSYLMYTAIYVLCVYMFIGGIQVIHFILFTPLCFLFAIFNRVNT</sequence>
<feature type="transmembrane region" description="Helical" evidence="5">
    <location>
        <begin position="187"/>
        <end position="204"/>
    </location>
</feature>
<dbReference type="InterPro" id="IPR051533">
    <property type="entry name" value="WaaL-like"/>
</dbReference>
<comment type="subcellular location">
    <subcellularLocation>
        <location evidence="1">Membrane</location>
        <topology evidence="1">Multi-pass membrane protein</topology>
    </subcellularLocation>
</comment>
<evidence type="ECO:0000256" key="4">
    <source>
        <dbReference type="ARBA" id="ARBA00023136"/>
    </source>
</evidence>
<name>A0A849P510_9BURK</name>
<evidence type="ECO:0000313" key="8">
    <source>
        <dbReference type="Proteomes" id="UP000537862"/>
    </source>
</evidence>
<dbReference type="GO" id="GO:0016020">
    <property type="term" value="C:membrane"/>
    <property type="evidence" value="ECO:0007669"/>
    <property type="project" value="UniProtKB-SubCell"/>
</dbReference>
<feature type="transmembrane region" description="Helical" evidence="5">
    <location>
        <begin position="161"/>
        <end position="180"/>
    </location>
</feature>
<feature type="transmembrane region" description="Helical" evidence="5">
    <location>
        <begin position="251"/>
        <end position="269"/>
    </location>
</feature>
<dbReference type="EMBL" id="JABGBN010000001">
    <property type="protein sequence ID" value="NOL50815.1"/>
    <property type="molecule type" value="Genomic_DNA"/>
</dbReference>
<protein>
    <recommendedName>
        <fullName evidence="6">O-antigen ligase-related domain-containing protein</fullName>
    </recommendedName>
</protein>
<evidence type="ECO:0000256" key="1">
    <source>
        <dbReference type="ARBA" id="ARBA00004141"/>
    </source>
</evidence>
<evidence type="ECO:0000313" key="7">
    <source>
        <dbReference type="EMBL" id="NOL50815.1"/>
    </source>
</evidence>
<dbReference type="PANTHER" id="PTHR37422:SF13">
    <property type="entry name" value="LIPOPOLYSACCHARIDE BIOSYNTHESIS PROTEIN PA4999-RELATED"/>
    <property type="match status" value="1"/>
</dbReference>
<dbReference type="Proteomes" id="UP000537862">
    <property type="component" value="Unassembled WGS sequence"/>
</dbReference>